<name>A0A3M7SBE8_BRAPC</name>
<keyword evidence="2" id="KW-1185">Reference proteome</keyword>
<evidence type="ECO:0000313" key="2">
    <source>
        <dbReference type="Proteomes" id="UP000276133"/>
    </source>
</evidence>
<reference evidence="1 2" key="1">
    <citation type="journal article" date="2018" name="Sci. Rep.">
        <title>Genomic signatures of local adaptation to the degree of environmental predictability in rotifers.</title>
        <authorList>
            <person name="Franch-Gras L."/>
            <person name="Hahn C."/>
            <person name="Garcia-Roger E.M."/>
            <person name="Carmona M.J."/>
            <person name="Serra M."/>
            <person name="Gomez A."/>
        </authorList>
    </citation>
    <scope>NUCLEOTIDE SEQUENCE [LARGE SCALE GENOMIC DNA]</scope>
    <source>
        <strain evidence="1">HYR1</strain>
    </source>
</reference>
<gene>
    <name evidence="1" type="ORF">BpHYR1_008433</name>
</gene>
<comment type="caution">
    <text evidence="1">The sequence shown here is derived from an EMBL/GenBank/DDBJ whole genome shotgun (WGS) entry which is preliminary data.</text>
</comment>
<dbReference type="Proteomes" id="UP000276133">
    <property type="component" value="Unassembled WGS sequence"/>
</dbReference>
<sequence>MFVFTNWKSCSDIILALVSIVTVTGQSFKPAFHHYFLMPSSTYIKKKELNFCNFMNKETKKLINFLSGIFGAKNESVRVMCGRIFKSRNKN</sequence>
<organism evidence="1 2">
    <name type="scientific">Brachionus plicatilis</name>
    <name type="common">Marine rotifer</name>
    <name type="synonym">Brachionus muelleri</name>
    <dbReference type="NCBI Taxonomy" id="10195"/>
    <lineage>
        <taxon>Eukaryota</taxon>
        <taxon>Metazoa</taxon>
        <taxon>Spiralia</taxon>
        <taxon>Gnathifera</taxon>
        <taxon>Rotifera</taxon>
        <taxon>Eurotatoria</taxon>
        <taxon>Monogononta</taxon>
        <taxon>Pseudotrocha</taxon>
        <taxon>Ploima</taxon>
        <taxon>Brachionidae</taxon>
        <taxon>Brachionus</taxon>
    </lineage>
</organism>
<dbReference type="AlphaFoldDB" id="A0A3M7SBE8"/>
<accession>A0A3M7SBE8</accession>
<dbReference type="EMBL" id="REGN01001707">
    <property type="protein sequence ID" value="RNA33049.1"/>
    <property type="molecule type" value="Genomic_DNA"/>
</dbReference>
<proteinExistence type="predicted"/>
<protein>
    <submittedName>
        <fullName evidence="1">Uncharacterized protein</fullName>
    </submittedName>
</protein>
<evidence type="ECO:0000313" key="1">
    <source>
        <dbReference type="EMBL" id="RNA33049.1"/>
    </source>
</evidence>